<sequence>MTEEIDPSYFFFDLPIYQPIIITNRYDFVDKLIKGFMDCFEGYDPNEKRDSTFEIYQSVLTLKSHMDLLDFGGHFTTIVACKRTGALFFFSIFWNPEKGELMKTGQYPSIADFHIHEVKQYSKVLSKERLKEFTKAIGLAANGVGIGSFVYLRRIFEYLINEAYGEAKAKDPSIEGPYQRGRMDDKINLLKDYLPDFLVTNKSLYSILSLGVHELSEEDCLKHFDSLRVGIELILDEKVDTLKKQEKIAEAQKKISTILGLVKK</sequence>
<reference evidence="1" key="1">
    <citation type="submission" date="2012-02" db="EMBL/GenBank/DDBJ databases">
        <title>The complete genome of Solitalea canadensis DSM 3403.</title>
        <authorList>
            <consortium name="US DOE Joint Genome Institute (JGI-PGF)"/>
            <person name="Lucas S."/>
            <person name="Copeland A."/>
            <person name="Lapidus A."/>
            <person name="Glavina del Rio T."/>
            <person name="Dalin E."/>
            <person name="Tice H."/>
            <person name="Bruce D."/>
            <person name="Goodwin L."/>
            <person name="Pitluck S."/>
            <person name="Peters L."/>
            <person name="Ovchinnikova G."/>
            <person name="Lu M."/>
            <person name="Kyrpides N."/>
            <person name="Mavromatis K."/>
            <person name="Ivanova N."/>
            <person name="Brettin T."/>
            <person name="Detter J.C."/>
            <person name="Han C."/>
            <person name="Larimer F."/>
            <person name="Land M."/>
            <person name="Hauser L."/>
            <person name="Markowitz V."/>
            <person name="Cheng J.-F."/>
            <person name="Hugenholtz P."/>
            <person name="Woyke T."/>
            <person name="Wu D."/>
            <person name="Spring S."/>
            <person name="Schroeder M."/>
            <person name="Kopitz M."/>
            <person name="Brambilla E."/>
            <person name="Klenk H.-P."/>
            <person name="Eisen J.A."/>
        </authorList>
    </citation>
    <scope>NUCLEOTIDE SEQUENCE</scope>
    <source>
        <strain evidence="1">DSM 3403</strain>
    </source>
</reference>
<dbReference type="AlphaFoldDB" id="H8KTA1"/>
<proteinExistence type="predicted"/>
<name>H8KTA1_SOLCM</name>
<dbReference type="OrthoDB" id="981660at2"/>
<keyword evidence="2" id="KW-1185">Reference proteome</keyword>
<dbReference type="HOGENOM" id="CLU_070563_0_0_10"/>
<accession>H8KTA1</accession>
<dbReference type="eggNOG" id="ENOG5031H61">
    <property type="taxonomic scope" value="Bacteria"/>
</dbReference>
<dbReference type="RefSeq" id="WP_014679465.1">
    <property type="nucleotide sequence ID" value="NC_017770.1"/>
</dbReference>
<dbReference type="Proteomes" id="UP000007590">
    <property type="component" value="Chromosome"/>
</dbReference>
<dbReference type="KEGG" id="scn:Solca_1133"/>
<protein>
    <submittedName>
        <fullName evidence="1">Uncharacterized protein</fullName>
    </submittedName>
</protein>
<organism evidence="1 2">
    <name type="scientific">Solitalea canadensis (strain ATCC 29591 / DSM 3403 / JCM 21819 / LMG 8368 / NBRC 15130 / NCIMB 12057 / USAM 9D)</name>
    <name type="common">Flexibacter canadensis</name>
    <dbReference type="NCBI Taxonomy" id="929556"/>
    <lineage>
        <taxon>Bacteria</taxon>
        <taxon>Pseudomonadati</taxon>
        <taxon>Bacteroidota</taxon>
        <taxon>Sphingobacteriia</taxon>
        <taxon>Sphingobacteriales</taxon>
        <taxon>Sphingobacteriaceae</taxon>
        <taxon>Solitalea</taxon>
    </lineage>
</organism>
<dbReference type="EMBL" id="CP003349">
    <property type="protein sequence ID" value="AFD06238.1"/>
    <property type="molecule type" value="Genomic_DNA"/>
</dbReference>
<evidence type="ECO:0000313" key="1">
    <source>
        <dbReference type="EMBL" id="AFD06238.1"/>
    </source>
</evidence>
<evidence type="ECO:0000313" key="2">
    <source>
        <dbReference type="Proteomes" id="UP000007590"/>
    </source>
</evidence>
<gene>
    <name evidence="1" type="ordered locus">Solca_1133</name>
</gene>
<dbReference type="STRING" id="929556.Solca_1133"/>